<dbReference type="Gene3D" id="3.60.15.10">
    <property type="entry name" value="Ribonuclease Z/Hydroxyacylglutathione hydrolase-like"/>
    <property type="match status" value="1"/>
</dbReference>
<protein>
    <submittedName>
        <fullName evidence="2">MBL fold metallo-hydrolase</fullName>
    </submittedName>
</protein>
<dbReference type="PANTHER" id="PTHR46233">
    <property type="entry name" value="HYDROXYACYLGLUTATHIONE HYDROLASE GLOC"/>
    <property type="match status" value="1"/>
</dbReference>
<comment type="caution">
    <text evidence="2">The sequence shown here is derived from an EMBL/GenBank/DDBJ whole genome shotgun (WGS) entry which is preliminary data.</text>
</comment>
<name>A0A934M7N2_9CORY</name>
<evidence type="ECO:0000313" key="3">
    <source>
        <dbReference type="Proteomes" id="UP000645966"/>
    </source>
</evidence>
<proteinExistence type="predicted"/>
<dbReference type="EMBL" id="JAEIOS010000009">
    <property type="protein sequence ID" value="MBI8988190.1"/>
    <property type="molecule type" value="Genomic_DNA"/>
</dbReference>
<dbReference type="InterPro" id="IPR051453">
    <property type="entry name" value="MBL_Glyoxalase_II"/>
</dbReference>
<reference evidence="2" key="1">
    <citation type="submission" date="2020-12" db="EMBL/GenBank/DDBJ databases">
        <title>Genome public.</title>
        <authorList>
            <person name="Sun Q."/>
        </authorList>
    </citation>
    <scope>NUCLEOTIDE SEQUENCE</scope>
    <source>
        <strain evidence="2">CCM 8863</strain>
    </source>
</reference>
<dbReference type="RefSeq" id="WP_198737259.1">
    <property type="nucleotide sequence ID" value="NZ_JAEIOS010000009.1"/>
</dbReference>
<dbReference type="AlphaFoldDB" id="A0A934M7N2"/>
<dbReference type="Pfam" id="PF00753">
    <property type="entry name" value="Lactamase_B"/>
    <property type="match status" value="1"/>
</dbReference>
<sequence length="200" mass="21577">MSHEVTLRSLSVSEMDNNCYFLIAGDRALLIDAADDADRLIGFAAEHGAKITGVVTTHRHWDHVRALPDVIGKTGATHYSSSLDAPALPADVDVELENGGTLEWEDMSFPVVVLRGHTPGGLCVEATIDGTTHLFVGDSLFPGGVGKTNGDGDFRRLLCDVSSRVFDVYPDDTVIHPGHGKGTTVGAERPKLREWSERGW</sequence>
<dbReference type="SMART" id="SM00849">
    <property type="entry name" value="Lactamase_B"/>
    <property type="match status" value="1"/>
</dbReference>
<dbReference type="Proteomes" id="UP000645966">
    <property type="component" value="Unassembled WGS sequence"/>
</dbReference>
<accession>A0A934M7N2</accession>
<organism evidence="2 3">
    <name type="scientific">Corynebacterium meridianum</name>
    <dbReference type="NCBI Taxonomy" id="2765363"/>
    <lineage>
        <taxon>Bacteria</taxon>
        <taxon>Bacillati</taxon>
        <taxon>Actinomycetota</taxon>
        <taxon>Actinomycetes</taxon>
        <taxon>Mycobacteriales</taxon>
        <taxon>Corynebacteriaceae</taxon>
        <taxon>Corynebacterium</taxon>
    </lineage>
</organism>
<dbReference type="InterPro" id="IPR036866">
    <property type="entry name" value="RibonucZ/Hydroxyglut_hydro"/>
</dbReference>
<evidence type="ECO:0000259" key="1">
    <source>
        <dbReference type="SMART" id="SM00849"/>
    </source>
</evidence>
<feature type="domain" description="Metallo-beta-lactamase" evidence="1">
    <location>
        <begin position="16"/>
        <end position="179"/>
    </location>
</feature>
<gene>
    <name evidence="2" type="ORF">JDV75_00195</name>
</gene>
<dbReference type="PANTHER" id="PTHR46233:SF1">
    <property type="entry name" value="CONSERVED PROTEIN"/>
    <property type="match status" value="1"/>
</dbReference>
<dbReference type="SUPFAM" id="SSF56281">
    <property type="entry name" value="Metallo-hydrolase/oxidoreductase"/>
    <property type="match status" value="1"/>
</dbReference>
<evidence type="ECO:0000313" key="2">
    <source>
        <dbReference type="EMBL" id="MBI8988190.1"/>
    </source>
</evidence>
<dbReference type="CDD" id="cd06262">
    <property type="entry name" value="metallo-hydrolase-like_MBL-fold"/>
    <property type="match status" value="1"/>
</dbReference>
<dbReference type="InterPro" id="IPR001279">
    <property type="entry name" value="Metallo-B-lactamas"/>
</dbReference>
<keyword evidence="3" id="KW-1185">Reference proteome</keyword>